<name>A0A7W9ST37_ARMRO</name>
<dbReference type="EMBL" id="JACHGW010000004">
    <property type="protein sequence ID" value="MBB6052357.1"/>
    <property type="molecule type" value="Genomic_DNA"/>
</dbReference>
<feature type="region of interest" description="Disordered" evidence="1">
    <location>
        <begin position="31"/>
        <end position="67"/>
    </location>
</feature>
<dbReference type="RefSeq" id="WP_184201256.1">
    <property type="nucleotide sequence ID" value="NZ_JACHGW010000004.1"/>
</dbReference>
<keyword evidence="3" id="KW-1185">Reference proteome</keyword>
<evidence type="ECO:0000313" key="2">
    <source>
        <dbReference type="EMBL" id="MBB6052357.1"/>
    </source>
</evidence>
<accession>A0A7W9ST37</accession>
<evidence type="ECO:0000256" key="1">
    <source>
        <dbReference type="SAM" id="MobiDB-lite"/>
    </source>
</evidence>
<gene>
    <name evidence="2" type="ORF">HNQ39_004178</name>
</gene>
<organism evidence="2 3">
    <name type="scientific">Armatimonas rosea</name>
    <dbReference type="NCBI Taxonomy" id="685828"/>
    <lineage>
        <taxon>Bacteria</taxon>
        <taxon>Bacillati</taxon>
        <taxon>Armatimonadota</taxon>
        <taxon>Armatimonadia</taxon>
        <taxon>Armatimonadales</taxon>
        <taxon>Armatimonadaceae</taxon>
        <taxon>Armatimonas</taxon>
    </lineage>
</organism>
<dbReference type="Proteomes" id="UP000520814">
    <property type="component" value="Unassembled WGS sequence"/>
</dbReference>
<sequence length="67" mass="6900">MSSINMIKRISLFLLALTVAAPLLVLAGCGEKQSKEESEAAKNAANVSTQVKPPAGTAPKGMQPPPP</sequence>
<dbReference type="AlphaFoldDB" id="A0A7W9ST37"/>
<keyword evidence="2" id="KW-0449">Lipoprotein</keyword>
<protein>
    <submittedName>
        <fullName evidence="2">Putative small lipoprotein YifL</fullName>
    </submittedName>
</protein>
<proteinExistence type="predicted"/>
<evidence type="ECO:0000313" key="3">
    <source>
        <dbReference type="Proteomes" id="UP000520814"/>
    </source>
</evidence>
<comment type="caution">
    <text evidence="2">The sequence shown here is derived from an EMBL/GenBank/DDBJ whole genome shotgun (WGS) entry which is preliminary data.</text>
</comment>
<reference evidence="2 3" key="1">
    <citation type="submission" date="2020-08" db="EMBL/GenBank/DDBJ databases">
        <title>Genomic Encyclopedia of Type Strains, Phase IV (KMG-IV): sequencing the most valuable type-strain genomes for metagenomic binning, comparative biology and taxonomic classification.</title>
        <authorList>
            <person name="Goeker M."/>
        </authorList>
    </citation>
    <scope>NUCLEOTIDE SEQUENCE [LARGE SCALE GENOMIC DNA]</scope>
    <source>
        <strain evidence="2 3">DSM 23562</strain>
    </source>
</reference>